<gene>
    <name evidence="4" type="ORF">B0T24DRAFT_690596</name>
</gene>
<feature type="non-terminal residue" evidence="4">
    <location>
        <position position="1"/>
    </location>
</feature>
<keyword evidence="3" id="KW-0732">Signal</keyword>
<reference evidence="4" key="2">
    <citation type="submission" date="2023-06" db="EMBL/GenBank/DDBJ databases">
        <authorList>
            <consortium name="Lawrence Berkeley National Laboratory"/>
            <person name="Haridas S."/>
            <person name="Hensen N."/>
            <person name="Bonometti L."/>
            <person name="Westerberg I."/>
            <person name="Brannstrom I.O."/>
            <person name="Guillou S."/>
            <person name="Cros-Aarteil S."/>
            <person name="Calhoun S."/>
            <person name="Kuo A."/>
            <person name="Mondo S."/>
            <person name="Pangilinan J."/>
            <person name="Riley R."/>
            <person name="Labutti K."/>
            <person name="Andreopoulos B."/>
            <person name="Lipzen A."/>
            <person name="Chen C."/>
            <person name="Yanf M."/>
            <person name="Daum C."/>
            <person name="Ng V."/>
            <person name="Clum A."/>
            <person name="Steindorff A."/>
            <person name="Ohm R."/>
            <person name="Martin F."/>
            <person name="Silar P."/>
            <person name="Natvig D."/>
            <person name="Lalanne C."/>
            <person name="Gautier V."/>
            <person name="Ament-Velasquez S.L."/>
            <person name="Kruys A."/>
            <person name="Hutchinson M.I."/>
            <person name="Powell A.J."/>
            <person name="Barry K."/>
            <person name="Miller A.N."/>
            <person name="Grigoriev I.V."/>
            <person name="Debuchy R."/>
            <person name="Gladieux P."/>
            <person name="Thoren M.H."/>
            <person name="Johannesson H."/>
        </authorList>
    </citation>
    <scope>NUCLEOTIDE SEQUENCE</scope>
    <source>
        <strain evidence="4">CBS 958.72</strain>
    </source>
</reference>
<feature type="transmembrane region" description="Helical" evidence="2">
    <location>
        <begin position="383"/>
        <end position="409"/>
    </location>
</feature>
<feature type="transmembrane region" description="Helical" evidence="2">
    <location>
        <begin position="343"/>
        <end position="363"/>
    </location>
</feature>
<dbReference type="PANTHER" id="PTHR35043">
    <property type="entry name" value="TRANSCRIPTION FACTOR DOMAIN-CONTAINING PROTEIN"/>
    <property type="match status" value="1"/>
</dbReference>
<keyword evidence="2" id="KW-1133">Transmembrane helix</keyword>
<dbReference type="EMBL" id="JAULSN010000010">
    <property type="protein sequence ID" value="KAK3361983.1"/>
    <property type="molecule type" value="Genomic_DNA"/>
</dbReference>
<feature type="transmembrane region" description="Helical" evidence="2">
    <location>
        <begin position="315"/>
        <end position="336"/>
    </location>
</feature>
<evidence type="ECO:0000313" key="5">
    <source>
        <dbReference type="Proteomes" id="UP001287356"/>
    </source>
</evidence>
<keyword evidence="5" id="KW-1185">Reference proteome</keyword>
<feature type="signal peptide" evidence="3">
    <location>
        <begin position="1"/>
        <end position="24"/>
    </location>
</feature>
<reference evidence="4" key="1">
    <citation type="journal article" date="2023" name="Mol. Phylogenet. Evol.">
        <title>Genome-scale phylogeny and comparative genomics of the fungal order Sordariales.</title>
        <authorList>
            <person name="Hensen N."/>
            <person name="Bonometti L."/>
            <person name="Westerberg I."/>
            <person name="Brannstrom I.O."/>
            <person name="Guillou S."/>
            <person name="Cros-Aarteil S."/>
            <person name="Calhoun S."/>
            <person name="Haridas S."/>
            <person name="Kuo A."/>
            <person name="Mondo S."/>
            <person name="Pangilinan J."/>
            <person name="Riley R."/>
            <person name="LaButti K."/>
            <person name="Andreopoulos B."/>
            <person name="Lipzen A."/>
            <person name="Chen C."/>
            <person name="Yan M."/>
            <person name="Daum C."/>
            <person name="Ng V."/>
            <person name="Clum A."/>
            <person name="Steindorff A."/>
            <person name="Ohm R.A."/>
            <person name="Martin F."/>
            <person name="Silar P."/>
            <person name="Natvig D.O."/>
            <person name="Lalanne C."/>
            <person name="Gautier V."/>
            <person name="Ament-Velasquez S.L."/>
            <person name="Kruys A."/>
            <person name="Hutchinson M.I."/>
            <person name="Powell A.J."/>
            <person name="Barry K."/>
            <person name="Miller A.N."/>
            <person name="Grigoriev I.V."/>
            <person name="Debuchy R."/>
            <person name="Gladieux P."/>
            <person name="Hiltunen Thoren M."/>
            <person name="Johannesson H."/>
        </authorList>
    </citation>
    <scope>NUCLEOTIDE SEQUENCE</scope>
    <source>
        <strain evidence="4">CBS 958.72</strain>
    </source>
</reference>
<dbReference type="PANTHER" id="PTHR35043:SF7">
    <property type="entry name" value="TRANSCRIPTION FACTOR DOMAIN-CONTAINING PROTEIN"/>
    <property type="match status" value="1"/>
</dbReference>
<feature type="transmembrane region" description="Helical" evidence="2">
    <location>
        <begin position="225"/>
        <end position="245"/>
    </location>
</feature>
<dbReference type="AlphaFoldDB" id="A0AAE0JUG4"/>
<feature type="region of interest" description="Disordered" evidence="1">
    <location>
        <begin position="122"/>
        <end position="181"/>
    </location>
</feature>
<proteinExistence type="predicted"/>
<protein>
    <submittedName>
        <fullName evidence="4">Uncharacterized protein</fullName>
    </submittedName>
</protein>
<organism evidence="4 5">
    <name type="scientific">Lasiosphaeria ovina</name>
    <dbReference type="NCBI Taxonomy" id="92902"/>
    <lineage>
        <taxon>Eukaryota</taxon>
        <taxon>Fungi</taxon>
        <taxon>Dikarya</taxon>
        <taxon>Ascomycota</taxon>
        <taxon>Pezizomycotina</taxon>
        <taxon>Sordariomycetes</taxon>
        <taxon>Sordariomycetidae</taxon>
        <taxon>Sordariales</taxon>
        <taxon>Lasiosphaeriaceae</taxon>
        <taxon>Lasiosphaeria</taxon>
    </lineage>
</organism>
<sequence>RSSSEIIWSCLSIFILCSWHCVHLNLPRPREGKGEFHQLWKIPVWPKGPLRRKWTRKLIWMVVICLAPEIGVTLAVKQWQDARGVLKVANGDEYSDKEKLSMVHAFFANMGGFVIRHVPAAETKAQSPESSGRGPKSDGSGGGDRARLGIVEQQQRPEPDPEPEPETVDIVSGLGENPMTRPLEADIQDKSRSDAITKTLAIVQSLWLVIQSIARTSRGLSISQLELAAMAFIPCAAMMYGFWWYKPFNTERRYIVLRHARDKKPADSASLLCPLDDRVDEIDEEIFNSLVLGQIIDYDNDRDLRDKIRDTWSGLALYMTGGLFTAIHVAAWNWAFPSQLVQYLWRCFSIFALFTSFWPLLPFPLAKGFHNLTREELDIGNSVVLLLFLGVIAYAISRVAILVLTFYCFSSMPHTVYERLEWSVFIPH</sequence>
<feature type="chain" id="PRO_5042025436" evidence="3">
    <location>
        <begin position="25"/>
        <end position="428"/>
    </location>
</feature>
<evidence type="ECO:0000313" key="4">
    <source>
        <dbReference type="EMBL" id="KAK3361983.1"/>
    </source>
</evidence>
<comment type="caution">
    <text evidence="4">The sequence shown here is derived from an EMBL/GenBank/DDBJ whole genome shotgun (WGS) entry which is preliminary data.</text>
</comment>
<keyword evidence="2" id="KW-0472">Membrane</keyword>
<dbReference type="Proteomes" id="UP001287356">
    <property type="component" value="Unassembled WGS sequence"/>
</dbReference>
<keyword evidence="2" id="KW-0812">Transmembrane</keyword>
<feature type="non-terminal residue" evidence="4">
    <location>
        <position position="428"/>
    </location>
</feature>
<evidence type="ECO:0000256" key="1">
    <source>
        <dbReference type="SAM" id="MobiDB-lite"/>
    </source>
</evidence>
<accession>A0AAE0JUG4</accession>
<evidence type="ECO:0000256" key="2">
    <source>
        <dbReference type="SAM" id="Phobius"/>
    </source>
</evidence>
<name>A0AAE0JUG4_9PEZI</name>
<evidence type="ECO:0000256" key="3">
    <source>
        <dbReference type="SAM" id="SignalP"/>
    </source>
</evidence>